<dbReference type="Proteomes" id="UP000011693">
    <property type="component" value="Unassembled WGS sequence"/>
</dbReference>
<dbReference type="AlphaFoldDB" id="M0AN78"/>
<reference evidence="2 3" key="1">
    <citation type="journal article" date="2014" name="PLoS Genet.">
        <title>Phylogenetically driven sequencing of extremely halophilic archaea reveals strategies for static and dynamic osmo-response.</title>
        <authorList>
            <person name="Becker E.A."/>
            <person name="Seitzer P.M."/>
            <person name="Tritt A."/>
            <person name="Larsen D."/>
            <person name="Krusor M."/>
            <person name="Yao A.I."/>
            <person name="Wu D."/>
            <person name="Madern D."/>
            <person name="Eisen J.A."/>
            <person name="Darling A.E."/>
            <person name="Facciotti M.T."/>
        </authorList>
    </citation>
    <scope>NUCLEOTIDE SEQUENCE [LARGE SCALE GENOMIC DNA]</scope>
    <source>
        <strain evidence="2 3">JCM 10990</strain>
    </source>
</reference>
<dbReference type="EMBL" id="AOIN01000060">
    <property type="protein sequence ID" value="ELY98843.1"/>
    <property type="molecule type" value="Genomic_DNA"/>
</dbReference>
<organism evidence="2 3">
    <name type="scientific">Natrialba chahannaoensis JCM 10990</name>
    <dbReference type="NCBI Taxonomy" id="1227492"/>
    <lineage>
        <taxon>Archaea</taxon>
        <taxon>Methanobacteriati</taxon>
        <taxon>Methanobacteriota</taxon>
        <taxon>Stenosarchaea group</taxon>
        <taxon>Halobacteria</taxon>
        <taxon>Halobacteriales</taxon>
        <taxon>Natrialbaceae</taxon>
        <taxon>Natrialba</taxon>
    </lineage>
</organism>
<evidence type="ECO:0000313" key="3">
    <source>
        <dbReference type="Proteomes" id="UP000011693"/>
    </source>
</evidence>
<evidence type="ECO:0000313" key="2">
    <source>
        <dbReference type="EMBL" id="ELY98843.1"/>
    </source>
</evidence>
<evidence type="ECO:0000256" key="1">
    <source>
        <dbReference type="SAM" id="Phobius"/>
    </source>
</evidence>
<protein>
    <submittedName>
        <fullName evidence="2">Uncharacterized protein</fullName>
    </submittedName>
</protein>
<keyword evidence="1" id="KW-0472">Membrane</keyword>
<accession>M0AN78</accession>
<keyword evidence="3" id="KW-1185">Reference proteome</keyword>
<keyword evidence="1" id="KW-0812">Transmembrane</keyword>
<feature type="transmembrane region" description="Helical" evidence="1">
    <location>
        <begin position="53"/>
        <end position="73"/>
    </location>
</feature>
<feature type="transmembrane region" description="Helical" evidence="1">
    <location>
        <begin position="20"/>
        <end position="41"/>
    </location>
</feature>
<proteinExistence type="predicted"/>
<sequence>MCFDAAQSGWIKLMDEPVEVMIYLQAISLSALVTVLLILAADRYAKFDFLPPEWATTPVFGIGITGTGLSFYILPMEQIIFVASAVICFHIGLLWPYEW</sequence>
<gene>
    <name evidence="2" type="ORF">C482_11208</name>
</gene>
<keyword evidence="1" id="KW-1133">Transmembrane helix</keyword>
<comment type="caution">
    <text evidence="2">The sequence shown here is derived from an EMBL/GenBank/DDBJ whole genome shotgun (WGS) entry which is preliminary data.</text>
</comment>
<name>M0AN78_9EURY</name>
<feature type="transmembrane region" description="Helical" evidence="1">
    <location>
        <begin position="79"/>
        <end position="97"/>
    </location>
</feature>